<dbReference type="Gene3D" id="6.10.340.10">
    <property type="match status" value="1"/>
</dbReference>
<dbReference type="SMART" id="SM00267">
    <property type="entry name" value="GGDEF"/>
    <property type="match status" value="1"/>
</dbReference>
<keyword evidence="4" id="KW-1133">Transmembrane helix</keyword>
<keyword evidence="2" id="KW-0973">c-di-GMP</keyword>
<feature type="transmembrane region" description="Helical" evidence="4">
    <location>
        <begin position="162"/>
        <end position="180"/>
    </location>
</feature>
<dbReference type="InterPro" id="IPR043128">
    <property type="entry name" value="Rev_trsase/Diguanyl_cyclase"/>
</dbReference>
<dbReference type="Proteomes" id="UP000268033">
    <property type="component" value="Unassembled WGS sequence"/>
</dbReference>
<dbReference type="CDD" id="cd01949">
    <property type="entry name" value="GGDEF"/>
    <property type="match status" value="1"/>
</dbReference>
<dbReference type="InterPro" id="IPR001633">
    <property type="entry name" value="EAL_dom"/>
</dbReference>
<evidence type="ECO:0000313" key="11">
    <source>
        <dbReference type="Proteomes" id="UP000268033"/>
    </source>
</evidence>
<evidence type="ECO:0000256" key="4">
    <source>
        <dbReference type="SAM" id="Phobius"/>
    </source>
</evidence>
<evidence type="ECO:0000259" key="9">
    <source>
        <dbReference type="PROSITE" id="PS50887"/>
    </source>
</evidence>
<dbReference type="CDD" id="cd00130">
    <property type="entry name" value="PAS"/>
    <property type="match status" value="2"/>
</dbReference>
<evidence type="ECO:0000259" key="6">
    <source>
        <dbReference type="PROSITE" id="PS50113"/>
    </source>
</evidence>
<dbReference type="SUPFAM" id="SSF141868">
    <property type="entry name" value="EAL domain-like"/>
    <property type="match status" value="1"/>
</dbReference>
<evidence type="ECO:0000256" key="2">
    <source>
        <dbReference type="ARBA" id="ARBA00022636"/>
    </source>
</evidence>
<dbReference type="EMBL" id="RJUL01000001">
    <property type="protein sequence ID" value="ROQ30487.1"/>
    <property type="molecule type" value="Genomic_DNA"/>
</dbReference>
<dbReference type="PROSITE" id="PS50885">
    <property type="entry name" value="HAMP"/>
    <property type="match status" value="1"/>
</dbReference>
<dbReference type="InterPro" id="IPR001610">
    <property type="entry name" value="PAC"/>
</dbReference>
<dbReference type="InterPro" id="IPR029787">
    <property type="entry name" value="Nucleotide_cyclase"/>
</dbReference>
<dbReference type="Pfam" id="PF00990">
    <property type="entry name" value="GGDEF"/>
    <property type="match status" value="1"/>
</dbReference>
<gene>
    <name evidence="10" type="ORF">EDC28_101173</name>
</gene>
<comment type="caution">
    <text evidence="10">The sequence shown here is derived from an EMBL/GenBank/DDBJ whole genome shotgun (WGS) entry which is preliminary data.</text>
</comment>
<dbReference type="AlphaFoldDB" id="A0A3N1PUP7"/>
<dbReference type="InterPro" id="IPR035919">
    <property type="entry name" value="EAL_sf"/>
</dbReference>
<feature type="transmembrane region" description="Helical" evidence="4">
    <location>
        <begin position="12"/>
        <end position="32"/>
    </location>
</feature>
<dbReference type="InterPro" id="IPR052155">
    <property type="entry name" value="Biofilm_reg_signaling"/>
</dbReference>
<proteinExistence type="predicted"/>
<dbReference type="Gene3D" id="3.20.20.450">
    <property type="entry name" value="EAL domain"/>
    <property type="match status" value="1"/>
</dbReference>
<feature type="domain" description="PAC" evidence="6">
    <location>
        <begin position="440"/>
        <end position="492"/>
    </location>
</feature>
<dbReference type="STRING" id="584787.GCA_001247655_01767"/>
<dbReference type="CDD" id="cd01948">
    <property type="entry name" value="EAL"/>
    <property type="match status" value="1"/>
</dbReference>
<dbReference type="FunFam" id="3.20.20.450:FF:000001">
    <property type="entry name" value="Cyclic di-GMP phosphodiesterase yahA"/>
    <property type="match status" value="1"/>
</dbReference>
<dbReference type="InterPro" id="IPR000014">
    <property type="entry name" value="PAS"/>
</dbReference>
<dbReference type="PANTHER" id="PTHR44757:SF2">
    <property type="entry name" value="BIOFILM ARCHITECTURE MAINTENANCE PROTEIN MBAA"/>
    <property type="match status" value="1"/>
</dbReference>
<evidence type="ECO:0000259" key="7">
    <source>
        <dbReference type="PROSITE" id="PS50883"/>
    </source>
</evidence>
<reference evidence="10 11" key="1">
    <citation type="submission" date="2018-11" db="EMBL/GenBank/DDBJ databases">
        <title>Genomic Encyclopedia of Type Strains, Phase IV (KMG-IV): sequencing the most valuable type-strain genomes for metagenomic binning, comparative biology and taxonomic classification.</title>
        <authorList>
            <person name="Goeker M."/>
        </authorList>
    </citation>
    <scope>NUCLEOTIDE SEQUENCE [LARGE SCALE GENOMIC DNA]</scope>
    <source>
        <strain evidence="10 11">DSM 21945</strain>
    </source>
</reference>
<feature type="domain" description="EAL" evidence="7">
    <location>
        <begin position="666"/>
        <end position="920"/>
    </location>
</feature>
<dbReference type="PROSITE" id="PS50887">
    <property type="entry name" value="GGDEF"/>
    <property type="match status" value="1"/>
</dbReference>
<keyword evidence="11" id="KW-1185">Reference proteome</keyword>
<dbReference type="Pfam" id="PF00563">
    <property type="entry name" value="EAL"/>
    <property type="match status" value="1"/>
</dbReference>
<feature type="domain" description="PAS" evidence="5">
    <location>
        <begin position="367"/>
        <end position="413"/>
    </location>
</feature>
<organism evidence="10 11">
    <name type="scientific">Gallaecimonas pentaromativorans</name>
    <dbReference type="NCBI Taxonomy" id="584787"/>
    <lineage>
        <taxon>Bacteria</taxon>
        <taxon>Pseudomonadati</taxon>
        <taxon>Pseudomonadota</taxon>
        <taxon>Gammaproteobacteria</taxon>
        <taxon>Enterobacterales</taxon>
        <taxon>Gallaecimonadaceae</taxon>
        <taxon>Gallaecimonas</taxon>
    </lineage>
</organism>
<feature type="domain" description="HAMP" evidence="8">
    <location>
        <begin position="183"/>
        <end position="235"/>
    </location>
</feature>
<dbReference type="PROSITE" id="PS50113">
    <property type="entry name" value="PAC"/>
    <property type="match status" value="1"/>
</dbReference>
<dbReference type="InterPro" id="IPR000160">
    <property type="entry name" value="GGDEF_dom"/>
</dbReference>
<dbReference type="NCBIfam" id="TIGR00229">
    <property type="entry name" value="sensory_box"/>
    <property type="match status" value="2"/>
</dbReference>
<dbReference type="GO" id="GO:0016020">
    <property type="term" value="C:membrane"/>
    <property type="evidence" value="ECO:0007669"/>
    <property type="project" value="InterPro"/>
</dbReference>
<dbReference type="EC" id="3.1.4.52" evidence="1"/>
<dbReference type="InterPro" id="IPR003660">
    <property type="entry name" value="HAMP_dom"/>
</dbReference>
<accession>A0A3N1PUP7</accession>
<dbReference type="RefSeq" id="WP_170163985.1">
    <property type="nucleotide sequence ID" value="NZ_RJUL01000001.1"/>
</dbReference>
<dbReference type="PROSITE" id="PS50112">
    <property type="entry name" value="PAS"/>
    <property type="match status" value="2"/>
</dbReference>
<dbReference type="PROSITE" id="PS50883">
    <property type="entry name" value="EAL"/>
    <property type="match status" value="1"/>
</dbReference>
<dbReference type="Gene3D" id="3.30.450.20">
    <property type="entry name" value="PAS domain"/>
    <property type="match status" value="2"/>
</dbReference>
<protein>
    <recommendedName>
        <fullName evidence="1">cyclic-guanylate-specific phosphodiesterase</fullName>
        <ecNumber evidence="1">3.1.4.52</ecNumber>
    </recommendedName>
</protein>
<dbReference type="InterPro" id="IPR000700">
    <property type="entry name" value="PAS-assoc_C"/>
</dbReference>
<dbReference type="SMART" id="SM00086">
    <property type="entry name" value="PAC"/>
    <property type="match status" value="2"/>
</dbReference>
<dbReference type="Pfam" id="PF13426">
    <property type="entry name" value="PAS_9"/>
    <property type="match status" value="2"/>
</dbReference>
<dbReference type="Gene3D" id="3.30.70.270">
    <property type="match status" value="1"/>
</dbReference>
<feature type="domain" description="GGDEF" evidence="9">
    <location>
        <begin position="524"/>
        <end position="657"/>
    </location>
</feature>
<dbReference type="GO" id="GO:0007165">
    <property type="term" value="P:signal transduction"/>
    <property type="evidence" value="ECO:0007669"/>
    <property type="project" value="InterPro"/>
</dbReference>
<dbReference type="GO" id="GO:0071111">
    <property type="term" value="F:cyclic-guanylate-specific phosphodiesterase activity"/>
    <property type="evidence" value="ECO:0007669"/>
    <property type="project" value="UniProtKB-EC"/>
</dbReference>
<dbReference type="SUPFAM" id="SSF55785">
    <property type="entry name" value="PYP-like sensor domain (PAS domain)"/>
    <property type="match status" value="2"/>
</dbReference>
<dbReference type="NCBIfam" id="TIGR00254">
    <property type="entry name" value="GGDEF"/>
    <property type="match status" value="1"/>
</dbReference>
<sequence>MANPPLWQSLRVRLLAMMVVMILGVAIIGIWLENRADMAALQRQAQDEAALVASLVHAGMDDTRDLSAEFAALAKQPLLSRLLIVEQGRVVESSGPFNGQLLADLNSKVWLPAVALDKEPHSYASDSQSLFVFPFADDGRYLLLWFDTQPSADTQFANRIRLLGLALVVVIVAGIAFYVVSQRLLNDPLNILVAVLQRRIKGERQARVPALGTHELGQLGHWLNQTMDSEDAALEALRLSNLEGEDQKARFLRIFKVMPDLVTVTVLDDGTLVDVNENWVKTTGWPKQEAIGKTATQLGLWLDPADREKLLGQIRDNLLHAARIQFQSRWGDKIEAEASGCVFEEQGKRYLLLSLRDISDRLRKERDLHLLAQVVEVSLDGVMITDASQSILAVNSAFTAITGFSADDVVGHTPRVLSSGYQERQFYQRMWQQIHIQGMWQGEIWNKRKSGEIYPQWLSIRSVKDDDGQVLHYVAVFSDITDRKAAEARIAFLAYHDPLTGLPNRTWLVDKCENAISQARQQQHMLALVYLDLDRFKSVNDSLGHDIGDALLNEVVKRIKPLCMADELLSRQGGDEFLILLPNIENCRRVEMLVERILAVMSEPFSVGGHRLWVSTSIGVSVFPEDGDNAAQLLRKADTALYHAKDSGRSTFSFFARDMDKNLTERLQMEAALKEAIGTEQLQLYYQPQVLISTGQVVGVEALMRWQSPELGSVSPGRFIPLAEETGLIMPLGAWCLEEACRQLAQWRQLGFNGLMAVNISVRQILRADFFDLLEEVLAQSAIPADRLELELTESLMMDNVEASLEVVQRLKGLDVSLAIDDFGTGYSSLSYLKRFAVDCLKIDQSFIRGLREDNQQARSLIRAIVQMAHNLELNVVAEGVETPEQLAILTAEEVDVAQGYYLGKPMPASEVEVILRSQGVTLRVNEKG</sequence>
<dbReference type="SUPFAM" id="SSF55073">
    <property type="entry name" value="Nucleotide cyclase"/>
    <property type="match status" value="1"/>
</dbReference>
<evidence type="ECO:0000256" key="3">
    <source>
        <dbReference type="ARBA" id="ARBA00034290"/>
    </source>
</evidence>
<dbReference type="SMART" id="SM00052">
    <property type="entry name" value="EAL"/>
    <property type="match status" value="1"/>
</dbReference>
<name>A0A3N1PUP7_9GAMM</name>
<dbReference type="InterPro" id="IPR035965">
    <property type="entry name" value="PAS-like_dom_sf"/>
</dbReference>
<evidence type="ECO:0000259" key="8">
    <source>
        <dbReference type="PROSITE" id="PS50885"/>
    </source>
</evidence>
<keyword evidence="4" id="KW-0472">Membrane</keyword>
<dbReference type="SMART" id="SM00091">
    <property type="entry name" value="PAS"/>
    <property type="match status" value="2"/>
</dbReference>
<comment type="catalytic activity">
    <reaction evidence="3">
        <text>3',3'-c-di-GMP + H2O = 5'-phosphoguanylyl(3'-&gt;5')guanosine + H(+)</text>
        <dbReference type="Rhea" id="RHEA:24902"/>
        <dbReference type="ChEBI" id="CHEBI:15377"/>
        <dbReference type="ChEBI" id="CHEBI:15378"/>
        <dbReference type="ChEBI" id="CHEBI:58754"/>
        <dbReference type="ChEBI" id="CHEBI:58805"/>
        <dbReference type="EC" id="3.1.4.52"/>
    </reaction>
</comment>
<evidence type="ECO:0000313" key="10">
    <source>
        <dbReference type="EMBL" id="ROQ30487.1"/>
    </source>
</evidence>
<dbReference type="PANTHER" id="PTHR44757">
    <property type="entry name" value="DIGUANYLATE CYCLASE DGCP"/>
    <property type="match status" value="1"/>
</dbReference>
<evidence type="ECO:0000259" key="5">
    <source>
        <dbReference type="PROSITE" id="PS50112"/>
    </source>
</evidence>
<feature type="domain" description="PAS" evidence="5">
    <location>
        <begin position="269"/>
        <end position="321"/>
    </location>
</feature>
<keyword evidence="4" id="KW-0812">Transmembrane</keyword>
<evidence type="ECO:0000256" key="1">
    <source>
        <dbReference type="ARBA" id="ARBA00012282"/>
    </source>
</evidence>